<dbReference type="Proteomes" id="UP000198211">
    <property type="component" value="Unassembled WGS sequence"/>
</dbReference>
<sequence>MTDKEKAVELIDELLGNERLTKAAYIWWQHNHHTLVHIDNFLKLASQKSRKSYDNFYNGYVLHLYD</sequence>
<evidence type="ECO:0000313" key="2">
    <source>
        <dbReference type="Proteomes" id="UP000198211"/>
    </source>
</evidence>
<evidence type="ECO:0000313" key="1">
    <source>
        <dbReference type="EMBL" id="OWZ02127.1"/>
    </source>
</evidence>
<organism evidence="1 2">
    <name type="scientific">Phytophthora megakarya</name>
    <dbReference type="NCBI Taxonomy" id="4795"/>
    <lineage>
        <taxon>Eukaryota</taxon>
        <taxon>Sar</taxon>
        <taxon>Stramenopiles</taxon>
        <taxon>Oomycota</taxon>
        <taxon>Peronosporomycetes</taxon>
        <taxon>Peronosporales</taxon>
        <taxon>Peronosporaceae</taxon>
        <taxon>Phytophthora</taxon>
    </lineage>
</organism>
<proteinExistence type="predicted"/>
<comment type="caution">
    <text evidence="1">The sequence shown here is derived from an EMBL/GenBank/DDBJ whole genome shotgun (WGS) entry which is preliminary data.</text>
</comment>
<accession>A0A225VBH4</accession>
<gene>
    <name evidence="1" type="ORF">PHMEG_00026363</name>
</gene>
<keyword evidence="2" id="KW-1185">Reference proteome</keyword>
<dbReference type="GO" id="GO:0005576">
    <property type="term" value="C:extracellular region"/>
    <property type="evidence" value="ECO:0007669"/>
    <property type="project" value="UniProtKB-SubCell"/>
</dbReference>
<name>A0A225VBH4_9STRA</name>
<dbReference type="OrthoDB" id="120062at2759"/>
<protein>
    <submittedName>
        <fullName evidence="1">RxLR effector protein</fullName>
    </submittedName>
</protein>
<dbReference type="Gene3D" id="1.10.10.2460">
    <property type="match status" value="1"/>
</dbReference>
<dbReference type="AlphaFoldDB" id="A0A225VBH4"/>
<dbReference type="EMBL" id="NBNE01006368">
    <property type="protein sequence ID" value="OWZ02127.1"/>
    <property type="molecule type" value="Genomic_DNA"/>
</dbReference>
<reference evidence="2" key="1">
    <citation type="submission" date="2017-03" db="EMBL/GenBank/DDBJ databases">
        <title>Phytopthora megakarya and P. palmivora, two closely related causual agents of cacao black pod achieved similar genome size and gene model numbers by different mechanisms.</title>
        <authorList>
            <person name="Ali S."/>
            <person name="Shao J."/>
            <person name="Larry D.J."/>
            <person name="Kronmiller B."/>
            <person name="Shen D."/>
            <person name="Strem M.D."/>
            <person name="Melnick R.L."/>
            <person name="Guiltinan M.J."/>
            <person name="Tyler B.M."/>
            <person name="Meinhardt L.W."/>
            <person name="Bailey B.A."/>
        </authorList>
    </citation>
    <scope>NUCLEOTIDE SEQUENCE [LARGE SCALE GENOMIC DNA]</scope>
    <source>
        <strain evidence="2">zdho120</strain>
    </source>
</reference>